<evidence type="ECO:0000256" key="2">
    <source>
        <dbReference type="ARBA" id="ARBA00022692"/>
    </source>
</evidence>
<dbReference type="PANTHER" id="PTHR12911:SF8">
    <property type="entry name" value="KLAROID PROTEIN-RELATED"/>
    <property type="match status" value="1"/>
</dbReference>
<comment type="caution">
    <text evidence="7">The sequence shown here is derived from an EMBL/GenBank/DDBJ whole genome shotgun (WGS) entry which is preliminary data.</text>
</comment>
<keyword evidence="4 5" id="KW-0472">Membrane</keyword>
<dbReference type="GO" id="GO:0043495">
    <property type="term" value="F:protein-membrane adaptor activity"/>
    <property type="evidence" value="ECO:0007669"/>
    <property type="project" value="TreeGrafter"/>
</dbReference>
<keyword evidence="2 5" id="KW-0812">Transmembrane</keyword>
<feature type="domain" description="SUN" evidence="6">
    <location>
        <begin position="69"/>
        <end position="252"/>
    </location>
</feature>
<proteinExistence type="predicted"/>
<organism evidence="7 8">
    <name type="scientific">Steinernema hermaphroditum</name>
    <dbReference type="NCBI Taxonomy" id="289476"/>
    <lineage>
        <taxon>Eukaryota</taxon>
        <taxon>Metazoa</taxon>
        <taxon>Ecdysozoa</taxon>
        <taxon>Nematoda</taxon>
        <taxon>Chromadorea</taxon>
        <taxon>Rhabditida</taxon>
        <taxon>Tylenchina</taxon>
        <taxon>Panagrolaimomorpha</taxon>
        <taxon>Strongyloidoidea</taxon>
        <taxon>Steinernematidae</taxon>
        <taxon>Steinernema</taxon>
    </lineage>
</organism>
<dbReference type="PROSITE" id="PS51469">
    <property type="entry name" value="SUN"/>
    <property type="match status" value="1"/>
</dbReference>
<accession>A0AA39HLQ9</accession>
<gene>
    <name evidence="7" type="ORF">QR680_003835</name>
</gene>
<evidence type="ECO:0000313" key="7">
    <source>
        <dbReference type="EMBL" id="KAK0408216.1"/>
    </source>
</evidence>
<sequence>MYKSSTPSQSDREDQKTIAVTETELSKPTRSILWHFLYVCSLFVLAMFYTQMIRLRTSHNEMADLIRAKQLLELQMSNETLPDEGPKNYISLAAGAQVLDHSPTLERLGSSPALVQNSASIVSTSFDQELIAGSCWAFEGNRGYLTVNLSEPIMPTSFAYKHVHQSMNPDPAASSAPRLFHVTAYKSYEDYPVNACIYGYFHFNPRESDDSVQKYDLFTTCHDVRILEFSVTANYGAPYTCLYRLRVFGEPTTTS</sequence>
<name>A0AA39HLQ9_9BILA</name>
<protein>
    <recommendedName>
        <fullName evidence="6">SUN domain-containing protein</fullName>
    </recommendedName>
</protein>
<dbReference type="AlphaFoldDB" id="A0AA39HLQ9"/>
<evidence type="ECO:0000256" key="4">
    <source>
        <dbReference type="ARBA" id="ARBA00023136"/>
    </source>
</evidence>
<dbReference type="EMBL" id="JAUCMV010000003">
    <property type="protein sequence ID" value="KAK0408216.1"/>
    <property type="molecule type" value="Genomic_DNA"/>
</dbReference>
<dbReference type="InterPro" id="IPR045119">
    <property type="entry name" value="SUN1-5"/>
</dbReference>
<comment type="subcellular location">
    <subcellularLocation>
        <location evidence="1">Membrane</location>
    </subcellularLocation>
</comment>
<evidence type="ECO:0000259" key="6">
    <source>
        <dbReference type="PROSITE" id="PS51469"/>
    </source>
</evidence>
<evidence type="ECO:0000256" key="3">
    <source>
        <dbReference type="ARBA" id="ARBA00022989"/>
    </source>
</evidence>
<dbReference type="Gene3D" id="2.60.120.260">
    <property type="entry name" value="Galactose-binding domain-like"/>
    <property type="match status" value="1"/>
</dbReference>
<evidence type="ECO:0000256" key="5">
    <source>
        <dbReference type="SAM" id="Phobius"/>
    </source>
</evidence>
<feature type="transmembrane region" description="Helical" evidence="5">
    <location>
        <begin position="32"/>
        <end position="50"/>
    </location>
</feature>
<dbReference type="Pfam" id="PF07738">
    <property type="entry name" value="Sad1_UNC"/>
    <property type="match status" value="1"/>
</dbReference>
<keyword evidence="8" id="KW-1185">Reference proteome</keyword>
<dbReference type="InterPro" id="IPR012919">
    <property type="entry name" value="SUN_dom"/>
</dbReference>
<evidence type="ECO:0000313" key="8">
    <source>
        <dbReference type="Proteomes" id="UP001175271"/>
    </source>
</evidence>
<dbReference type="Proteomes" id="UP001175271">
    <property type="component" value="Unassembled WGS sequence"/>
</dbReference>
<evidence type="ECO:0000256" key="1">
    <source>
        <dbReference type="ARBA" id="ARBA00004370"/>
    </source>
</evidence>
<reference evidence="7" key="1">
    <citation type="submission" date="2023-06" db="EMBL/GenBank/DDBJ databases">
        <title>Genomic analysis of the entomopathogenic nematode Steinernema hermaphroditum.</title>
        <authorList>
            <person name="Schwarz E.M."/>
            <person name="Heppert J.K."/>
            <person name="Baniya A."/>
            <person name="Schwartz H.T."/>
            <person name="Tan C.-H."/>
            <person name="Antoshechkin I."/>
            <person name="Sternberg P.W."/>
            <person name="Goodrich-Blair H."/>
            <person name="Dillman A.R."/>
        </authorList>
    </citation>
    <scope>NUCLEOTIDE SEQUENCE</scope>
    <source>
        <strain evidence="7">PS9179</strain>
        <tissue evidence="7">Whole animal</tissue>
    </source>
</reference>
<dbReference type="PANTHER" id="PTHR12911">
    <property type="entry name" value="SAD1/UNC-84-LIKE PROTEIN-RELATED"/>
    <property type="match status" value="1"/>
</dbReference>
<keyword evidence="3 5" id="KW-1133">Transmembrane helix</keyword>
<dbReference type="GO" id="GO:0034993">
    <property type="term" value="C:meiotic nuclear membrane microtubule tethering complex"/>
    <property type="evidence" value="ECO:0007669"/>
    <property type="project" value="TreeGrafter"/>
</dbReference>